<dbReference type="Proteomes" id="UP000613193">
    <property type="component" value="Unassembled WGS sequence"/>
</dbReference>
<accession>A0A934PV03</accession>
<dbReference type="CDD" id="cd02901">
    <property type="entry name" value="Macro_Poa1p-like"/>
    <property type="match status" value="1"/>
</dbReference>
<dbReference type="RefSeq" id="WP_200066574.1">
    <property type="nucleotide sequence ID" value="NZ_JAEHFW010000002.1"/>
</dbReference>
<gene>
    <name evidence="3" type="ORF">I5M19_12030</name>
</gene>
<dbReference type="PANTHER" id="PTHR12521">
    <property type="entry name" value="PROTEIN C6ORF130"/>
    <property type="match status" value="1"/>
</dbReference>
<evidence type="ECO:0000313" key="3">
    <source>
        <dbReference type="EMBL" id="MBK0380042.1"/>
    </source>
</evidence>
<dbReference type="AlphaFoldDB" id="A0A934PV03"/>
<comment type="caution">
    <text evidence="3">The sequence shown here is derived from an EMBL/GenBank/DDBJ whole genome shotgun (WGS) entry which is preliminary data.</text>
</comment>
<evidence type="ECO:0000313" key="4">
    <source>
        <dbReference type="Proteomes" id="UP000613193"/>
    </source>
</evidence>
<dbReference type="Gene3D" id="3.40.220.10">
    <property type="entry name" value="Leucine Aminopeptidase, subunit E, domain 1"/>
    <property type="match status" value="1"/>
</dbReference>
<evidence type="ECO:0000259" key="2">
    <source>
        <dbReference type="PROSITE" id="PS51154"/>
    </source>
</evidence>
<dbReference type="SUPFAM" id="SSF52949">
    <property type="entry name" value="Macro domain-like"/>
    <property type="match status" value="1"/>
</dbReference>
<dbReference type="PANTHER" id="PTHR12521:SF0">
    <property type="entry name" value="ADP-RIBOSE GLYCOHYDROLASE OARD1"/>
    <property type="match status" value="1"/>
</dbReference>
<dbReference type="InterPro" id="IPR002589">
    <property type="entry name" value="Macro_dom"/>
</dbReference>
<sequence length="129" mass="14345">MNTVGVMGKGIALQFKKAFPHNFEVYREACRTGHVNIGKILAVTDRNLLYGDKLILNLPTKTHWRLPSEYDYIAAGLVVLRNYLSTHHVASVAIPALGCGNGGLDWLKVKLMIEDALGNIEIPVWVYEP</sequence>
<proteinExistence type="predicted"/>
<keyword evidence="4" id="KW-1185">Reference proteome</keyword>
<dbReference type="GO" id="GO:0140291">
    <property type="term" value="P:peptidyl-glutamate ADP-deribosylation"/>
    <property type="evidence" value="ECO:0007669"/>
    <property type="project" value="TreeGrafter"/>
</dbReference>
<evidence type="ECO:0000256" key="1">
    <source>
        <dbReference type="ARBA" id="ARBA00035885"/>
    </source>
</evidence>
<feature type="domain" description="Macro" evidence="2">
    <location>
        <begin position="1"/>
        <end position="129"/>
    </location>
</feature>
<dbReference type="InterPro" id="IPR050892">
    <property type="entry name" value="ADP-ribose_metab_enzymes"/>
</dbReference>
<comment type="catalytic activity">
    <reaction evidence="1">
        <text>an N-(ADP-alpha-D-ribosyl)-thymidine in DNA + H2O = a thymidine in DNA + ADP-D-ribose</text>
        <dbReference type="Rhea" id="RHEA:71655"/>
        <dbReference type="Rhea" id="RHEA-COMP:13556"/>
        <dbReference type="Rhea" id="RHEA-COMP:18051"/>
        <dbReference type="ChEBI" id="CHEBI:15377"/>
        <dbReference type="ChEBI" id="CHEBI:57967"/>
        <dbReference type="ChEBI" id="CHEBI:137386"/>
        <dbReference type="ChEBI" id="CHEBI:191199"/>
    </reaction>
    <physiologicalReaction direction="left-to-right" evidence="1">
        <dbReference type="Rhea" id="RHEA:71656"/>
    </physiologicalReaction>
</comment>
<organism evidence="3 4">
    <name type="scientific">Mucilaginibacter segetis</name>
    <dbReference type="NCBI Taxonomy" id="2793071"/>
    <lineage>
        <taxon>Bacteria</taxon>
        <taxon>Pseudomonadati</taxon>
        <taxon>Bacteroidota</taxon>
        <taxon>Sphingobacteriia</taxon>
        <taxon>Sphingobacteriales</taxon>
        <taxon>Sphingobacteriaceae</taxon>
        <taxon>Mucilaginibacter</taxon>
    </lineage>
</organism>
<dbReference type="PROSITE" id="PS51154">
    <property type="entry name" value="MACRO"/>
    <property type="match status" value="1"/>
</dbReference>
<name>A0A934PV03_9SPHI</name>
<dbReference type="EMBL" id="JAEHFW010000002">
    <property type="protein sequence ID" value="MBK0380042.1"/>
    <property type="molecule type" value="Genomic_DNA"/>
</dbReference>
<reference evidence="3" key="1">
    <citation type="submission" date="2020-12" db="EMBL/GenBank/DDBJ databases">
        <title>Bacterial novel species Mucilaginibacter sp. SD-g isolated from soil.</title>
        <authorList>
            <person name="Jung H.-Y."/>
        </authorList>
    </citation>
    <scope>NUCLEOTIDE SEQUENCE</scope>
    <source>
        <strain evidence="3">SD-g</strain>
    </source>
</reference>
<protein>
    <submittedName>
        <fullName evidence="3">Macro domain-containing protein</fullName>
    </submittedName>
</protein>
<dbReference type="InterPro" id="IPR043472">
    <property type="entry name" value="Macro_dom-like"/>
</dbReference>
<dbReference type="Pfam" id="PF01661">
    <property type="entry name" value="Macro"/>
    <property type="match status" value="1"/>
</dbReference>